<sequence>MTATKHVIARPSMADVARIAQVSTQTVSRYFTGVGYVREETRERIAAAIEDLGYRRNQSARSFRTQRTDMIGVLSMGPINYGSAEILTGLGVAAHAVGMTLTISQMDVDRGDQRWHSEVRQSLEHLMSIPVDGVLVVTPYAGVEGLLRDLMGGATPFVAISDRPETLTSLASIHSHDAAVTATEHLLGLGHVKVVHLAGPPGRNETDERVRGYRDAMVAAGHEPVVVDLATDWSPSGGYAAARDLRPPEDFTAVLCANDEIALGFLRGMEEVGLHAPADFSIVGTDDMPAAAYFSPPLTTVRLDFRELGVQGFRMLQAELTTGEPAPHHAVEPTFVVRGSTAALG</sequence>
<dbReference type="Pfam" id="PF13377">
    <property type="entry name" value="Peripla_BP_3"/>
    <property type="match status" value="1"/>
</dbReference>
<dbReference type="Proteomes" id="UP001500767">
    <property type="component" value="Unassembled WGS sequence"/>
</dbReference>
<dbReference type="CDD" id="cd01392">
    <property type="entry name" value="HTH_LacI"/>
    <property type="match status" value="1"/>
</dbReference>
<dbReference type="RefSeq" id="WP_204913151.1">
    <property type="nucleotide sequence ID" value="NZ_BAAAYR010000004.1"/>
</dbReference>
<dbReference type="PANTHER" id="PTHR30146:SF109">
    <property type="entry name" value="HTH-TYPE TRANSCRIPTIONAL REGULATOR GALS"/>
    <property type="match status" value="1"/>
</dbReference>
<dbReference type="InterPro" id="IPR000843">
    <property type="entry name" value="HTH_LacI"/>
</dbReference>
<evidence type="ECO:0000259" key="4">
    <source>
        <dbReference type="PROSITE" id="PS50932"/>
    </source>
</evidence>
<dbReference type="InterPro" id="IPR046335">
    <property type="entry name" value="LacI/GalR-like_sensor"/>
</dbReference>
<keyword evidence="3" id="KW-0804">Transcription</keyword>
<organism evidence="5 6">
    <name type="scientific">Microlunatus spumicola</name>
    <dbReference type="NCBI Taxonomy" id="81499"/>
    <lineage>
        <taxon>Bacteria</taxon>
        <taxon>Bacillati</taxon>
        <taxon>Actinomycetota</taxon>
        <taxon>Actinomycetes</taxon>
        <taxon>Propionibacteriales</taxon>
        <taxon>Propionibacteriaceae</taxon>
        <taxon>Microlunatus</taxon>
    </lineage>
</organism>
<dbReference type="EMBL" id="BAAAYR010000004">
    <property type="protein sequence ID" value="GAA3569133.1"/>
    <property type="molecule type" value="Genomic_DNA"/>
</dbReference>
<dbReference type="GO" id="GO:0003677">
    <property type="term" value="F:DNA binding"/>
    <property type="evidence" value="ECO:0007669"/>
    <property type="project" value="UniProtKB-KW"/>
</dbReference>
<evidence type="ECO:0000256" key="3">
    <source>
        <dbReference type="ARBA" id="ARBA00023163"/>
    </source>
</evidence>
<dbReference type="PROSITE" id="PS50932">
    <property type="entry name" value="HTH_LACI_2"/>
    <property type="match status" value="1"/>
</dbReference>
<dbReference type="SUPFAM" id="SSF47413">
    <property type="entry name" value="lambda repressor-like DNA-binding domains"/>
    <property type="match status" value="1"/>
</dbReference>
<dbReference type="Gene3D" id="3.40.50.2300">
    <property type="match status" value="2"/>
</dbReference>
<dbReference type="SMART" id="SM00354">
    <property type="entry name" value="HTH_LACI"/>
    <property type="match status" value="1"/>
</dbReference>
<comment type="caution">
    <text evidence="5">The sequence shown here is derived from an EMBL/GenBank/DDBJ whole genome shotgun (WGS) entry which is preliminary data.</text>
</comment>
<evidence type="ECO:0000313" key="5">
    <source>
        <dbReference type="EMBL" id="GAA3569133.1"/>
    </source>
</evidence>
<dbReference type="PANTHER" id="PTHR30146">
    <property type="entry name" value="LACI-RELATED TRANSCRIPTIONAL REPRESSOR"/>
    <property type="match status" value="1"/>
</dbReference>
<dbReference type="InterPro" id="IPR010982">
    <property type="entry name" value="Lambda_DNA-bd_dom_sf"/>
</dbReference>
<keyword evidence="2 5" id="KW-0238">DNA-binding</keyword>
<dbReference type="CDD" id="cd01574">
    <property type="entry name" value="PBP1_LacI"/>
    <property type="match status" value="1"/>
</dbReference>
<reference evidence="6" key="1">
    <citation type="journal article" date="2019" name="Int. J. Syst. Evol. Microbiol.">
        <title>The Global Catalogue of Microorganisms (GCM) 10K type strain sequencing project: providing services to taxonomists for standard genome sequencing and annotation.</title>
        <authorList>
            <consortium name="The Broad Institute Genomics Platform"/>
            <consortium name="The Broad Institute Genome Sequencing Center for Infectious Disease"/>
            <person name="Wu L."/>
            <person name="Ma J."/>
        </authorList>
    </citation>
    <scope>NUCLEOTIDE SEQUENCE [LARGE SCALE GENOMIC DNA]</scope>
    <source>
        <strain evidence="6">JCM 16540</strain>
    </source>
</reference>
<keyword evidence="1" id="KW-0805">Transcription regulation</keyword>
<name>A0ABP6XP22_9ACTN</name>
<evidence type="ECO:0000256" key="1">
    <source>
        <dbReference type="ARBA" id="ARBA00023015"/>
    </source>
</evidence>
<evidence type="ECO:0000313" key="6">
    <source>
        <dbReference type="Proteomes" id="UP001500767"/>
    </source>
</evidence>
<feature type="domain" description="HTH lacI-type" evidence="4">
    <location>
        <begin position="11"/>
        <end position="65"/>
    </location>
</feature>
<gene>
    <name evidence="5" type="ORF">GCM10022197_26730</name>
</gene>
<evidence type="ECO:0000256" key="2">
    <source>
        <dbReference type="ARBA" id="ARBA00023125"/>
    </source>
</evidence>
<dbReference type="InterPro" id="IPR028082">
    <property type="entry name" value="Peripla_BP_I"/>
</dbReference>
<accession>A0ABP6XP22</accession>
<proteinExistence type="predicted"/>
<keyword evidence="6" id="KW-1185">Reference proteome</keyword>
<dbReference type="SUPFAM" id="SSF53822">
    <property type="entry name" value="Periplasmic binding protein-like I"/>
    <property type="match status" value="1"/>
</dbReference>
<dbReference type="Pfam" id="PF00356">
    <property type="entry name" value="LacI"/>
    <property type="match status" value="1"/>
</dbReference>
<dbReference type="Gene3D" id="1.10.260.40">
    <property type="entry name" value="lambda repressor-like DNA-binding domains"/>
    <property type="match status" value="1"/>
</dbReference>
<protein>
    <submittedName>
        <fullName evidence="5">LacI family DNA-binding transcriptional regulator</fullName>
    </submittedName>
</protein>